<keyword evidence="2 3" id="KW-0694">RNA-binding</keyword>
<dbReference type="Gene3D" id="3.10.450.50">
    <property type="match status" value="1"/>
</dbReference>
<comment type="caution">
    <text evidence="7">The sequence shown here is derived from an EMBL/GenBank/DDBJ whole genome shotgun (WGS) entry which is preliminary data.</text>
</comment>
<dbReference type="InterPro" id="IPR018222">
    <property type="entry name" value="Nuclear_transport_factor_2_euk"/>
</dbReference>
<evidence type="ECO:0000256" key="4">
    <source>
        <dbReference type="SAM" id="MobiDB-lite"/>
    </source>
</evidence>
<protein>
    <submittedName>
        <fullName evidence="7">DgyrCDS5692</fullName>
    </submittedName>
</protein>
<dbReference type="InterPro" id="IPR032710">
    <property type="entry name" value="NTF2-like_dom_sf"/>
</dbReference>
<dbReference type="EMBL" id="CAJFCJ010000007">
    <property type="protein sequence ID" value="CAD5116848.1"/>
    <property type="molecule type" value="Genomic_DNA"/>
</dbReference>
<dbReference type="PROSITE" id="PS50177">
    <property type="entry name" value="NTF2_DOMAIN"/>
    <property type="match status" value="1"/>
</dbReference>
<dbReference type="Pfam" id="PF00076">
    <property type="entry name" value="RRM_1"/>
    <property type="match status" value="1"/>
</dbReference>
<dbReference type="InterPro" id="IPR000504">
    <property type="entry name" value="RRM_dom"/>
</dbReference>
<feature type="domain" description="NTF2" evidence="6">
    <location>
        <begin position="11"/>
        <end position="131"/>
    </location>
</feature>
<evidence type="ECO:0000313" key="8">
    <source>
        <dbReference type="Proteomes" id="UP000549394"/>
    </source>
</evidence>
<dbReference type="Pfam" id="PF02136">
    <property type="entry name" value="NTF2"/>
    <property type="match status" value="1"/>
</dbReference>
<dbReference type="InterPro" id="IPR039539">
    <property type="entry name" value="Ras_GTPase_bind_prot"/>
</dbReference>
<dbReference type="InterPro" id="IPR002075">
    <property type="entry name" value="NTF2_dom"/>
</dbReference>
<comment type="subcellular location">
    <subcellularLocation>
        <location evidence="1">Cytoplasm</location>
        <location evidence="1">Stress granule</location>
    </subcellularLocation>
</comment>
<dbReference type="SUPFAM" id="SSF54427">
    <property type="entry name" value="NTF2-like"/>
    <property type="match status" value="1"/>
</dbReference>
<dbReference type="InterPro" id="IPR035979">
    <property type="entry name" value="RBD_domain_sf"/>
</dbReference>
<dbReference type="CDD" id="cd00780">
    <property type="entry name" value="NTF2"/>
    <property type="match status" value="1"/>
</dbReference>
<feature type="domain" description="RRM" evidence="5">
    <location>
        <begin position="304"/>
        <end position="387"/>
    </location>
</feature>
<name>A0A7I8VKR2_9ANNE</name>
<dbReference type="SMART" id="SM00360">
    <property type="entry name" value="RRM"/>
    <property type="match status" value="1"/>
</dbReference>
<dbReference type="GO" id="GO:0005829">
    <property type="term" value="C:cytosol"/>
    <property type="evidence" value="ECO:0007669"/>
    <property type="project" value="TreeGrafter"/>
</dbReference>
<evidence type="ECO:0000313" key="7">
    <source>
        <dbReference type="EMBL" id="CAD5116848.1"/>
    </source>
</evidence>
<evidence type="ECO:0000256" key="3">
    <source>
        <dbReference type="PROSITE-ProRule" id="PRU00176"/>
    </source>
</evidence>
<proteinExistence type="predicted"/>
<dbReference type="Gene3D" id="3.30.70.330">
    <property type="match status" value="1"/>
</dbReference>
<evidence type="ECO:0000256" key="1">
    <source>
        <dbReference type="ARBA" id="ARBA00004210"/>
    </source>
</evidence>
<dbReference type="InterPro" id="IPR012677">
    <property type="entry name" value="Nucleotide-bd_a/b_plait_sf"/>
</dbReference>
<feature type="compositionally biased region" description="Basic and acidic residues" evidence="4">
    <location>
        <begin position="378"/>
        <end position="391"/>
    </location>
</feature>
<feature type="compositionally biased region" description="Basic and acidic residues" evidence="4">
    <location>
        <begin position="266"/>
        <end position="283"/>
    </location>
</feature>
<gene>
    <name evidence="7" type="ORF">DGYR_LOCUS5435</name>
</gene>
<dbReference type="OrthoDB" id="339151at2759"/>
<dbReference type="GO" id="GO:0003729">
    <property type="term" value="F:mRNA binding"/>
    <property type="evidence" value="ECO:0007669"/>
    <property type="project" value="TreeGrafter"/>
</dbReference>
<dbReference type="SUPFAM" id="SSF54928">
    <property type="entry name" value="RNA-binding domain, RBD"/>
    <property type="match status" value="1"/>
</dbReference>
<accession>A0A7I8VKR2</accession>
<feature type="region of interest" description="Disordered" evidence="4">
    <location>
        <begin position="182"/>
        <end position="298"/>
    </location>
</feature>
<sequence length="445" mass="49683">MVMEKPSAHNVAREFVRQYYTLLHQAPQYLHRFYSANSSFLHGGMEKAGQEQPAICGQEQIHQRIMDLKFTNCRAKIFLVDSQASVGNGIVVQVSGELSNDNGPMRRFMQTFVLVEQEPRKYYVHNDIFRYQDEVFENDGQESNEIHSVEAVEEAGDVQEEGYYAENVPDGVEVQAAPMSNGSAHLEEEEEHKEEEKTEPEPVEVETTPEPQQTEEKTSQPESAAKPTWADMAGKNTIVKTATPAATTTVPPKTEPKPVEQPQRAPRRERGRPSLSQSERETSRSGGVESDSEVRSTRRFQDSHQVFVGNLAHDTTEDELREYFTRYGSVEEVRIIQNNKKTKDEQEAPNYGFIVFKEVGSVAAVLNKRGQLTIRGDRRLNVEEKKPRDGAKVPSGSMGRSGLNRPGAAPRGMSGPGAGRRGMPTRPGGDKGNFSSRGGSFARRN</sequence>
<dbReference type="GO" id="GO:1990904">
    <property type="term" value="C:ribonucleoprotein complex"/>
    <property type="evidence" value="ECO:0007669"/>
    <property type="project" value="TreeGrafter"/>
</dbReference>
<evidence type="ECO:0000259" key="5">
    <source>
        <dbReference type="PROSITE" id="PS50102"/>
    </source>
</evidence>
<dbReference type="Proteomes" id="UP000549394">
    <property type="component" value="Unassembled WGS sequence"/>
</dbReference>
<reference evidence="7 8" key="1">
    <citation type="submission" date="2020-08" db="EMBL/GenBank/DDBJ databases">
        <authorList>
            <person name="Hejnol A."/>
        </authorList>
    </citation>
    <scope>NUCLEOTIDE SEQUENCE [LARGE SCALE GENOMIC DNA]</scope>
</reference>
<dbReference type="FunFam" id="3.10.450.50:FF:000015">
    <property type="entry name" value="Ras GTPase-activating protein-binding protein 2"/>
    <property type="match status" value="1"/>
</dbReference>
<dbReference type="GO" id="GO:0010494">
    <property type="term" value="C:cytoplasmic stress granule"/>
    <property type="evidence" value="ECO:0007669"/>
    <property type="project" value="UniProtKB-SubCell"/>
</dbReference>
<organism evidence="7 8">
    <name type="scientific">Dimorphilus gyrociliatus</name>
    <dbReference type="NCBI Taxonomy" id="2664684"/>
    <lineage>
        <taxon>Eukaryota</taxon>
        <taxon>Metazoa</taxon>
        <taxon>Spiralia</taxon>
        <taxon>Lophotrochozoa</taxon>
        <taxon>Annelida</taxon>
        <taxon>Polychaeta</taxon>
        <taxon>Polychaeta incertae sedis</taxon>
        <taxon>Dinophilidae</taxon>
        <taxon>Dimorphilus</taxon>
    </lineage>
</organism>
<dbReference type="PANTHER" id="PTHR10693:SF20">
    <property type="entry name" value="AT27578P"/>
    <property type="match status" value="1"/>
</dbReference>
<evidence type="ECO:0000259" key="6">
    <source>
        <dbReference type="PROSITE" id="PS50177"/>
    </source>
</evidence>
<feature type="region of interest" description="Disordered" evidence="4">
    <location>
        <begin position="378"/>
        <end position="445"/>
    </location>
</feature>
<dbReference type="AlphaFoldDB" id="A0A7I8VKR2"/>
<keyword evidence="8" id="KW-1185">Reference proteome</keyword>
<dbReference type="PANTHER" id="PTHR10693">
    <property type="entry name" value="RAS GTPASE-ACTIVATING PROTEIN-BINDING PROTEIN"/>
    <property type="match status" value="1"/>
</dbReference>
<evidence type="ECO:0000256" key="2">
    <source>
        <dbReference type="ARBA" id="ARBA00022884"/>
    </source>
</evidence>
<feature type="compositionally biased region" description="Low complexity" evidence="4">
    <location>
        <begin position="239"/>
        <end position="252"/>
    </location>
</feature>
<dbReference type="PROSITE" id="PS50102">
    <property type="entry name" value="RRM"/>
    <property type="match status" value="1"/>
</dbReference>